<comment type="catalytic activity">
    <reaction evidence="4">
        <text>glycyl-tRNA(Ala) + H2O = tRNA(Ala) + glycine + H(+)</text>
        <dbReference type="Rhea" id="RHEA:53744"/>
        <dbReference type="Rhea" id="RHEA-COMP:9657"/>
        <dbReference type="Rhea" id="RHEA-COMP:13640"/>
        <dbReference type="ChEBI" id="CHEBI:15377"/>
        <dbReference type="ChEBI" id="CHEBI:15378"/>
        <dbReference type="ChEBI" id="CHEBI:57305"/>
        <dbReference type="ChEBI" id="CHEBI:78442"/>
        <dbReference type="ChEBI" id="CHEBI:78522"/>
        <dbReference type="EC" id="3.1.1.96"/>
    </reaction>
</comment>
<dbReference type="PANTHER" id="PTHR10472">
    <property type="entry name" value="D-TYROSYL-TRNA TYR DEACYLASE"/>
    <property type="match status" value="1"/>
</dbReference>
<accession>A0A6A7AZC6</accession>
<evidence type="ECO:0000256" key="2">
    <source>
        <dbReference type="ARBA" id="ARBA00013056"/>
    </source>
</evidence>
<reference evidence="8" key="1">
    <citation type="submission" date="2020-01" db="EMBL/GenBank/DDBJ databases">
        <authorList>
            <consortium name="DOE Joint Genome Institute"/>
            <person name="Haridas S."/>
            <person name="Albert R."/>
            <person name="Binder M."/>
            <person name="Bloem J."/>
            <person name="Labutti K."/>
            <person name="Salamov A."/>
            <person name="Andreopoulos B."/>
            <person name="Baker S.E."/>
            <person name="Barry K."/>
            <person name="Bills G."/>
            <person name="Bluhm B.H."/>
            <person name="Cannon C."/>
            <person name="Castanera R."/>
            <person name="Culley D.E."/>
            <person name="Daum C."/>
            <person name="Ezra D."/>
            <person name="Gonzalez J.B."/>
            <person name="Henrissat B."/>
            <person name="Kuo A."/>
            <person name="Liang C."/>
            <person name="Lipzen A."/>
            <person name="Lutzoni F."/>
            <person name="Magnuson J."/>
            <person name="Mondo S."/>
            <person name="Nolan M."/>
            <person name="Ohm R."/>
            <person name="Pangilinan J."/>
            <person name="Park H.-J."/>
            <person name="Ramirez L."/>
            <person name="Alfaro M."/>
            <person name="Sun H."/>
            <person name="Tritt A."/>
            <person name="Yoshinaga Y."/>
            <person name="Zwiers L.-H."/>
            <person name="Turgeon B.G."/>
            <person name="Goodwin S.B."/>
            <person name="Spatafora J.W."/>
            <person name="Crous P.W."/>
            <person name="Grigoriev I.V."/>
        </authorList>
    </citation>
    <scope>NUCLEOTIDE SEQUENCE</scope>
    <source>
        <strain evidence="8">IPT5</strain>
    </source>
</reference>
<evidence type="ECO:0000256" key="6">
    <source>
        <dbReference type="RuleBase" id="RU003470"/>
    </source>
</evidence>
<sequence length="176" mass="19043">MRTVLQRVKSASVTVDGQLVSSIGKGLLVLAAISKDDTEKDVEAMASKILKAKLWDDESKEPPGRWKHSVKDIDGEILCVSQFTLHASLKKGNKPDFHQSASGDKARTLYQTFYDKVGGLYETDKVKDGVFAAMMDVALVNDGPVTIQIDTEPPKIEQAPPLISSSSETQGANSHG</sequence>
<dbReference type="EMBL" id="MU006318">
    <property type="protein sequence ID" value="KAF2848403.1"/>
    <property type="molecule type" value="Genomic_DNA"/>
</dbReference>
<dbReference type="GO" id="GO:0005737">
    <property type="term" value="C:cytoplasm"/>
    <property type="evidence" value="ECO:0007669"/>
    <property type="project" value="UniProtKB-SubCell"/>
</dbReference>
<feature type="region of interest" description="Disordered" evidence="7">
    <location>
        <begin position="152"/>
        <end position="176"/>
    </location>
</feature>
<protein>
    <recommendedName>
        <fullName evidence="3 6">D-aminoacyl-tRNA deacylase</fullName>
        <ecNumber evidence="2 6">3.1.1.96</ecNumber>
    </recommendedName>
</protein>
<dbReference type="FunFam" id="3.50.80.10:FF:000001">
    <property type="entry name" value="D-aminoacyl-tRNA deacylase"/>
    <property type="match status" value="1"/>
</dbReference>
<dbReference type="AlphaFoldDB" id="A0A6A7AZC6"/>
<feature type="compositionally biased region" description="Polar residues" evidence="7">
    <location>
        <begin position="163"/>
        <end position="176"/>
    </location>
</feature>
<evidence type="ECO:0000256" key="4">
    <source>
        <dbReference type="ARBA" id="ARBA00047676"/>
    </source>
</evidence>
<comment type="catalytic activity">
    <reaction evidence="5">
        <text>a D-aminoacyl-tRNA + H2O = a tRNA + a D-alpha-amino acid + H(+)</text>
        <dbReference type="Rhea" id="RHEA:13953"/>
        <dbReference type="Rhea" id="RHEA-COMP:10123"/>
        <dbReference type="Rhea" id="RHEA-COMP:10124"/>
        <dbReference type="ChEBI" id="CHEBI:15377"/>
        <dbReference type="ChEBI" id="CHEBI:15378"/>
        <dbReference type="ChEBI" id="CHEBI:59871"/>
        <dbReference type="ChEBI" id="CHEBI:78442"/>
        <dbReference type="ChEBI" id="CHEBI:79333"/>
        <dbReference type="EC" id="3.1.1.96"/>
    </reaction>
</comment>
<keyword evidence="6" id="KW-0378">Hydrolase</keyword>
<dbReference type="InterPro" id="IPR023509">
    <property type="entry name" value="DTD-like_sf"/>
</dbReference>
<dbReference type="EC" id="3.1.1.96" evidence="2 6"/>
<keyword evidence="9" id="KW-1185">Reference proteome</keyword>
<dbReference type="PANTHER" id="PTHR10472:SF5">
    <property type="entry name" value="D-AMINOACYL-TRNA DEACYLASE 1"/>
    <property type="match status" value="1"/>
</dbReference>
<dbReference type="Proteomes" id="UP000799423">
    <property type="component" value="Unassembled WGS sequence"/>
</dbReference>
<dbReference type="OrthoDB" id="275783at2759"/>
<organism evidence="8 9">
    <name type="scientific">Plenodomus tracheiphilus IPT5</name>
    <dbReference type="NCBI Taxonomy" id="1408161"/>
    <lineage>
        <taxon>Eukaryota</taxon>
        <taxon>Fungi</taxon>
        <taxon>Dikarya</taxon>
        <taxon>Ascomycota</taxon>
        <taxon>Pezizomycotina</taxon>
        <taxon>Dothideomycetes</taxon>
        <taxon>Pleosporomycetidae</taxon>
        <taxon>Pleosporales</taxon>
        <taxon>Pleosporineae</taxon>
        <taxon>Leptosphaeriaceae</taxon>
        <taxon>Plenodomus</taxon>
    </lineage>
</organism>
<dbReference type="CDD" id="cd00563">
    <property type="entry name" value="Dtyr_deacylase"/>
    <property type="match status" value="1"/>
</dbReference>
<dbReference type="Pfam" id="PF02580">
    <property type="entry name" value="Tyr_Deacylase"/>
    <property type="match status" value="1"/>
</dbReference>
<comment type="subcellular location">
    <subcellularLocation>
        <location evidence="6">Cytoplasm</location>
    </subcellularLocation>
</comment>
<proteinExistence type="inferred from homology"/>
<evidence type="ECO:0000313" key="9">
    <source>
        <dbReference type="Proteomes" id="UP000799423"/>
    </source>
</evidence>
<keyword evidence="6" id="KW-0820">tRNA-binding</keyword>
<keyword evidence="6" id="KW-0963">Cytoplasm</keyword>
<dbReference type="NCBIfam" id="TIGR00256">
    <property type="entry name" value="D-aminoacyl-tRNA deacylase"/>
    <property type="match status" value="1"/>
</dbReference>
<name>A0A6A7AZC6_9PLEO</name>
<dbReference type="SUPFAM" id="SSF69500">
    <property type="entry name" value="DTD-like"/>
    <property type="match status" value="1"/>
</dbReference>
<comment type="similarity">
    <text evidence="1 6">Belongs to the DTD family.</text>
</comment>
<evidence type="ECO:0000313" key="8">
    <source>
        <dbReference type="EMBL" id="KAF2848403.1"/>
    </source>
</evidence>
<evidence type="ECO:0000256" key="1">
    <source>
        <dbReference type="ARBA" id="ARBA00009673"/>
    </source>
</evidence>
<keyword evidence="6" id="KW-0694">RNA-binding</keyword>
<dbReference type="InterPro" id="IPR003732">
    <property type="entry name" value="Daa-tRNA_deacyls_DTD"/>
</dbReference>
<evidence type="ECO:0000256" key="5">
    <source>
        <dbReference type="ARBA" id="ARBA00048018"/>
    </source>
</evidence>
<evidence type="ECO:0000256" key="7">
    <source>
        <dbReference type="SAM" id="MobiDB-lite"/>
    </source>
</evidence>
<dbReference type="GO" id="GO:0051500">
    <property type="term" value="F:D-tyrosyl-tRNA(Tyr) deacylase activity"/>
    <property type="evidence" value="ECO:0007669"/>
    <property type="project" value="TreeGrafter"/>
</dbReference>
<gene>
    <name evidence="8" type="ORF">T440DRAFT_470262</name>
</gene>
<dbReference type="Gene3D" id="3.50.80.10">
    <property type="entry name" value="D-tyrosyl-tRNA(Tyr) deacylase"/>
    <property type="match status" value="1"/>
</dbReference>
<evidence type="ECO:0000256" key="3">
    <source>
        <dbReference type="ARBA" id="ARBA00020007"/>
    </source>
</evidence>
<dbReference type="GO" id="GO:0000049">
    <property type="term" value="F:tRNA binding"/>
    <property type="evidence" value="ECO:0007669"/>
    <property type="project" value="UniProtKB-KW"/>
</dbReference>
<dbReference type="HAMAP" id="MF_00518">
    <property type="entry name" value="Deacylase_Dtd"/>
    <property type="match status" value="1"/>
</dbReference>